<gene>
    <name evidence="3" type="ORF">Fcan01_04206</name>
</gene>
<organism evidence="3 4">
    <name type="scientific">Folsomia candida</name>
    <name type="common">Springtail</name>
    <dbReference type="NCBI Taxonomy" id="158441"/>
    <lineage>
        <taxon>Eukaryota</taxon>
        <taxon>Metazoa</taxon>
        <taxon>Ecdysozoa</taxon>
        <taxon>Arthropoda</taxon>
        <taxon>Hexapoda</taxon>
        <taxon>Collembola</taxon>
        <taxon>Entomobryomorpha</taxon>
        <taxon>Isotomoidea</taxon>
        <taxon>Isotomidae</taxon>
        <taxon>Proisotominae</taxon>
        <taxon>Folsomia</taxon>
    </lineage>
</organism>
<protein>
    <submittedName>
        <fullName evidence="3">Uncharacterized protein</fullName>
    </submittedName>
</protein>
<evidence type="ECO:0000256" key="1">
    <source>
        <dbReference type="SAM" id="MobiDB-lite"/>
    </source>
</evidence>
<feature type="region of interest" description="Disordered" evidence="1">
    <location>
        <begin position="240"/>
        <end position="484"/>
    </location>
</feature>
<feature type="transmembrane region" description="Helical" evidence="2">
    <location>
        <begin position="12"/>
        <end position="33"/>
    </location>
</feature>
<comment type="caution">
    <text evidence="3">The sequence shown here is derived from an EMBL/GenBank/DDBJ whole genome shotgun (WGS) entry which is preliminary data.</text>
</comment>
<feature type="compositionally biased region" description="Low complexity" evidence="1">
    <location>
        <begin position="307"/>
        <end position="318"/>
    </location>
</feature>
<feature type="compositionally biased region" description="Gly residues" evidence="1">
    <location>
        <begin position="153"/>
        <end position="164"/>
    </location>
</feature>
<feature type="compositionally biased region" description="Polar residues" evidence="1">
    <location>
        <begin position="669"/>
        <end position="685"/>
    </location>
</feature>
<dbReference type="Proteomes" id="UP000198287">
    <property type="component" value="Unassembled WGS sequence"/>
</dbReference>
<feature type="compositionally biased region" description="Pro residues" evidence="1">
    <location>
        <begin position="282"/>
        <end position="306"/>
    </location>
</feature>
<feature type="compositionally biased region" description="Polar residues" evidence="1">
    <location>
        <begin position="397"/>
        <end position="412"/>
    </location>
</feature>
<keyword evidence="2" id="KW-0812">Transmembrane</keyword>
<keyword evidence="2" id="KW-0472">Membrane</keyword>
<evidence type="ECO:0000313" key="3">
    <source>
        <dbReference type="EMBL" id="OXA59763.1"/>
    </source>
</evidence>
<proteinExistence type="predicted"/>
<accession>A0A226EQ66</accession>
<evidence type="ECO:0000313" key="4">
    <source>
        <dbReference type="Proteomes" id="UP000198287"/>
    </source>
</evidence>
<keyword evidence="4" id="KW-1185">Reference proteome</keyword>
<feature type="compositionally biased region" description="Basic and acidic residues" evidence="1">
    <location>
        <begin position="175"/>
        <end position="189"/>
    </location>
</feature>
<feature type="region of interest" description="Disordered" evidence="1">
    <location>
        <begin position="629"/>
        <end position="685"/>
    </location>
</feature>
<feature type="region of interest" description="Disordered" evidence="1">
    <location>
        <begin position="129"/>
        <end position="219"/>
    </location>
</feature>
<evidence type="ECO:0000256" key="2">
    <source>
        <dbReference type="SAM" id="Phobius"/>
    </source>
</evidence>
<dbReference type="AlphaFoldDB" id="A0A226EQ66"/>
<feature type="compositionally biased region" description="Low complexity" evidence="1">
    <location>
        <begin position="379"/>
        <end position="396"/>
    </location>
</feature>
<feature type="compositionally biased region" description="Low complexity" evidence="1">
    <location>
        <begin position="165"/>
        <end position="174"/>
    </location>
</feature>
<reference evidence="3 4" key="1">
    <citation type="submission" date="2015-12" db="EMBL/GenBank/DDBJ databases">
        <title>The genome of Folsomia candida.</title>
        <authorList>
            <person name="Faddeeva A."/>
            <person name="Derks M.F."/>
            <person name="Anvar Y."/>
            <person name="Smit S."/>
            <person name="Van Straalen N."/>
            <person name="Roelofs D."/>
        </authorList>
    </citation>
    <scope>NUCLEOTIDE SEQUENCE [LARGE SCALE GENOMIC DNA]</scope>
    <source>
        <strain evidence="3 4">VU population</strain>
        <tissue evidence="3">Whole body</tissue>
    </source>
</reference>
<feature type="compositionally biased region" description="Low complexity" evidence="1">
    <location>
        <begin position="629"/>
        <end position="661"/>
    </location>
</feature>
<name>A0A226EQ66_FOLCA</name>
<keyword evidence="2" id="KW-1133">Transmembrane helix</keyword>
<dbReference type="EMBL" id="LNIX01000002">
    <property type="protein sequence ID" value="OXA59763.1"/>
    <property type="molecule type" value="Genomic_DNA"/>
</dbReference>
<sequence length="685" mass="72540">MGVSSHRRDRHLCTLILVSIWGLSSAVILPTYLGTVSLKGSLGLGLRPREKGEHGGPVLSTHFGKGFNHASHSGSGGGGGLPSSSPILKPKPGTFVHSCCKGKLKLFGQNIFGYGSFKGQYTNGKTGGGGGGGGSYSPGKVNNYHQLHNGQDSSGGSGGGGGVGVVSNNLIGHGHNNDGDDQGDHDHPIKFKSYTAGSYKGGRKYPKPVGVSSNEGDEGYHKFGGYNKYKGGFPSYEGGNDDPPFWGSGNKGSGNKGGKPIVIDGSGNNHHNEEEYNTYQHGPPPTSSHDSYPPPSSHDSYPPPPQSSSGGKDGPPSYHYDEDNNNDNGGGSGGYHPSSPFIPPQFTQLSSSGGEGGGYHNHPSSSYSNSVYDDDDKPQSSPSSSSYPTPPSASSSYKKNQAYDTPSSSSYFTGKDYLSINRRPSSGNYRSPPPPIEVIDHHHPYPSSGPSENRFLNDAPPPNRGENTNYPTFPSSPPSYLPKNSPSLRNLGFTTAPQFRPFPKMDHHPLAMIPIADQSLWMPVTGPRLDDPSPSPAPPPLFKPLKQLKKDVKYRVYEYGKNEVIVIDGGLQAHEKDMVRAHVYAKDGGKLLRTIEIKDAVDNEKTVASSRSDVTSLLDDDDDMPLILQLPSTPTAPTSMATSASTTPTTTTTTTTTSTTTTPPPTTTLVVTSNDNSTELPNNSV</sequence>
<feature type="compositionally biased region" description="Polar residues" evidence="1">
    <location>
        <begin position="143"/>
        <end position="152"/>
    </location>
</feature>